<dbReference type="Pfam" id="PF25989">
    <property type="entry name" value="YknX_C"/>
    <property type="match status" value="1"/>
</dbReference>
<keyword evidence="2" id="KW-0175">Coiled coil</keyword>
<proteinExistence type="inferred from homology"/>
<organism evidence="6 7">
    <name type="scientific">Anaerotruncus massiliensis</name>
    <name type="common">ex Liu et al. 2021</name>
    <dbReference type="NCBI Taxonomy" id="2321404"/>
    <lineage>
        <taxon>Bacteria</taxon>
        <taxon>Bacillati</taxon>
        <taxon>Bacillota</taxon>
        <taxon>Clostridia</taxon>
        <taxon>Eubacteriales</taxon>
        <taxon>Oscillospiraceae</taxon>
        <taxon>Anaerotruncus</taxon>
    </lineage>
</organism>
<dbReference type="GO" id="GO:0015562">
    <property type="term" value="F:efflux transmembrane transporter activity"/>
    <property type="evidence" value="ECO:0007669"/>
    <property type="project" value="TreeGrafter"/>
</dbReference>
<dbReference type="InterPro" id="IPR006143">
    <property type="entry name" value="RND_pump_MFP"/>
</dbReference>
<name>A0A498CMT7_9FIRM</name>
<keyword evidence="7" id="KW-1185">Reference proteome</keyword>
<dbReference type="Pfam" id="PF25917">
    <property type="entry name" value="BSH_RND"/>
    <property type="match status" value="1"/>
</dbReference>
<dbReference type="Gene3D" id="2.40.30.170">
    <property type="match status" value="1"/>
</dbReference>
<evidence type="ECO:0000256" key="1">
    <source>
        <dbReference type="ARBA" id="ARBA00009477"/>
    </source>
</evidence>
<sequence length="508" mass="53619">MAGTAGCAPKAVETAVQEKSIYVETVTAETGDLSLSTEFIGTVEPDELVSVFPKVAGTVLAVHKNVGDEVKKGELLFEVDPSDIQLSVNIAQAQLMSAQAQMDQALGSSFDMQMIQLESQLKQAQNAYSNARQSLRDYNDGTEDSMDDISNGMAAFQQSMQSLKQQIAEKDAAIKQAQEAGDPDEVARLLAQKQGLEASYDQAEAQYLMMRANYNDLDDGDDAQHKQLRTAVRNAQTAYESAEQIYELTKDAVHNDAIKVAKASLGQATAAFEAQAKQLEYTRVTSPIDGVIEQKNVSEQGLVSQSSPAYTVSNKSTLMVTFYVPADAVDQMAAGDKVTIENGRRTYEGTIAEVGTMVDPATGLFKVKASADGDDGALLTGLSVKVTADTAKARGSLLIPQSVVYYEDGAAYVYLLENGHAVKTFIETGISNEESVEVTSGLTAASRIISTWHPNLTDGAAVVPAAEAAAASSTASEEASSAKAASEGQQAEPDAAASDAASGGAQED</sequence>
<feature type="coiled-coil region" evidence="2">
    <location>
        <begin position="114"/>
        <end position="245"/>
    </location>
</feature>
<dbReference type="SUPFAM" id="SSF111369">
    <property type="entry name" value="HlyD-like secretion proteins"/>
    <property type="match status" value="2"/>
</dbReference>
<evidence type="ECO:0000256" key="3">
    <source>
        <dbReference type="SAM" id="MobiDB-lite"/>
    </source>
</evidence>
<dbReference type="NCBIfam" id="TIGR01730">
    <property type="entry name" value="RND_mfp"/>
    <property type="match status" value="1"/>
</dbReference>
<feature type="domain" description="Multidrug resistance protein MdtA-like barrel-sandwich hybrid" evidence="4">
    <location>
        <begin position="48"/>
        <end position="308"/>
    </location>
</feature>
<dbReference type="Gene3D" id="2.40.50.100">
    <property type="match status" value="2"/>
</dbReference>
<dbReference type="InterPro" id="IPR058637">
    <property type="entry name" value="YknX-like_C"/>
</dbReference>
<evidence type="ECO:0000313" key="7">
    <source>
        <dbReference type="Proteomes" id="UP000276301"/>
    </source>
</evidence>
<dbReference type="Gene3D" id="1.10.287.470">
    <property type="entry name" value="Helix hairpin bin"/>
    <property type="match status" value="2"/>
</dbReference>
<dbReference type="AlphaFoldDB" id="A0A498CMT7"/>
<comment type="similarity">
    <text evidence="1">Belongs to the membrane fusion protein (MFP) (TC 8.A.1) family.</text>
</comment>
<dbReference type="InterPro" id="IPR058625">
    <property type="entry name" value="MdtA-like_BSH"/>
</dbReference>
<protein>
    <submittedName>
        <fullName evidence="6">Efflux RND transporter periplasmic adaptor subunit</fullName>
    </submittedName>
</protein>
<feature type="compositionally biased region" description="Low complexity" evidence="3">
    <location>
        <begin position="467"/>
        <end position="487"/>
    </location>
</feature>
<gene>
    <name evidence="6" type="ORF">D4A47_11685</name>
</gene>
<evidence type="ECO:0000259" key="5">
    <source>
        <dbReference type="Pfam" id="PF25989"/>
    </source>
</evidence>
<evidence type="ECO:0000313" key="6">
    <source>
        <dbReference type="EMBL" id="RLL08711.1"/>
    </source>
</evidence>
<dbReference type="EMBL" id="RCHT01000029">
    <property type="protein sequence ID" value="RLL08711.1"/>
    <property type="molecule type" value="Genomic_DNA"/>
</dbReference>
<evidence type="ECO:0000259" key="4">
    <source>
        <dbReference type="Pfam" id="PF25917"/>
    </source>
</evidence>
<reference evidence="6 7" key="1">
    <citation type="submission" date="2018-10" db="EMBL/GenBank/DDBJ databases">
        <title>Anaerotruncus faecis sp. nov., isolated from human feces.</title>
        <authorList>
            <person name="Wang Y.-J."/>
        </authorList>
    </citation>
    <scope>NUCLEOTIDE SEQUENCE [LARGE SCALE GENOMIC DNA]</scope>
    <source>
        <strain evidence="6 7">22A2-44</strain>
    </source>
</reference>
<accession>A0A498CMT7</accession>
<dbReference type="PANTHER" id="PTHR30469:SF15">
    <property type="entry name" value="HLYD FAMILY OF SECRETION PROTEINS"/>
    <property type="match status" value="1"/>
</dbReference>
<comment type="caution">
    <text evidence="6">The sequence shown here is derived from an EMBL/GenBank/DDBJ whole genome shotgun (WGS) entry which is preliminary data.</text>
</comment>
<dbReference type="GO" id="GO:1990281">
    <property type="term" value="C:efflux pump complex"/>
    <property type="evidence" value="ECO:0007669"/>
    <property type="project" value="TreeGrafter"/>
</dbReference>
<dbReference type="PANTHER" id="PTHR30469">
    <property type="entry name" value="MULTIDRUG RESISTANCE PROTEIN MDTA"/>
    <property type="match status" value="1"/>
</dbReference>
<dbReference type="Gene3D" id="2.40.420.20">
    <property type="match status" value="1"/>
</dbReference>
<feature type="region of interest" description="Disordered" evidence="3">
    <location>
        <begin position="467"/>
        <end position="508"/>
    </location>
</feature>
<evidence type="ECO:0000256" key="2">
    <source>
        <dbReference type="SAM" id="Coils"/>
    </source>
</evidence>
<feature type="domain" description="YknX-like C-terminal permuted SH3-like" evidence="5">
    <location>
        <begin position="398"/>
        <end position="462"/>
    </location>
</feature>
<feature type="compositionally biased region" description="Low complexity" evidence="3">
    <location>
        <begin position="494"/>
        <end position="508"/>
    </location>
</feature>
<dbReference type="Proteomes" id="UP000276301">
    <property type="component" value="Unassembled WGS sequence"/>
</dbReference>